<organism evidence="2">
    <name type="scientific">Vulcanolepas fijiensis</name>
    <dbReference type="NCBI Taxonomy" id="2511776"/>
    <lineage>
        <taxon>Eukaryota</taxon>
        <taxon>Metazoa</taxon>
        <taxon>Ecdysozoa</taxon>
        <taxon>Arthropoda</taxon>
        <taxon>Crustacea</taxon>
        <taxon>Multicrustacea</taxon>
        <taxon>Cirripedia</taxon>
        <taxon>Thoracica</taxon>
        <taxon>Thoracicalcarea</taxon>
        <taxon>Scalpellomorpha</taxon>
        <taxon>Neolepadoidea</taxon>
        <taxon>Neolepadidae</taxon>
        <taxon>Vulcanolepas</taxon>
    </lineage>
</organism>
<protein>
    <submittedName>
        <fullName evidence="2">ATP synthase F0 subunit 8</fullName>
    </submittedName>
</protein>
<proteinExistence type="predicted"/>
<evidence type="ECO:0000256" key="1">
    <source>
        <dbReference type="SAM" id="Phobius"/>
    </source>
</evidence>
<feature type="transmembrane region" description="Helical" evidence="1">
    <location>
        <begin position="6"/>
        <end position="29"/>
    </location>
</feature>
<name>A0A649YE52_9CRUS</name>
<geneLocation type="mitochondrion" evidence="2"/>
<keyword evidence="1" id="KW-1133">Transmembrane helix</keyword>
<accession>A0A649YE52</accession>
<gene>
    <name evidence="2" type="primary">ATP8</name>
</gene>
<sequence length="52" mass="6069">MPHMAPIMWALIMLMNLLLILILTSIIYFNTLTSAPKFISTSKILTKNTWMW</sequence>
<evidence type="ECO:0000313" key="2">
    <source>
        <dbReference type="EMBL" id="QGL53228.1"/>
    </source>
</evidence>
<keyword evidence="1" id="KW-0472">Membrane</keyword>
<keyword evidence="1" id="KW-0812">Transmembrane</keyword>
<dbReference type="EMBL" id="MN061491">
    <property type="protein sequence ID" value="QGL53228.1"/>
    <property type="molecule type" value="Genomic_DNA"/>
</dbReference>
<dbReference type="AlphaFoldDB" id="A0A649YE52"/>
<dbReference type="GeneID" id="42896294"/>
<dbReference type="CTD" id="4509"/>
<reference evidence="2" key="1">
    <citation type="journal article" date="2019" name="Mitochondrial DNA Part B Resour">
        <title>Complete mitochondrial genome of the hydrothermal vent stalked barnacle Vulcanolepas fijiensis (Cirripedia, Scalpelliforms, Eolepadidae).</title>
        <authorList>
            <person name="Lee W.-K."/>
            <person name="Mi Kang H."/>
            <person name="Chan B.K.K."/>
            <person name="Ju S.-J."/>
            <person name="Kim S.-J."/>
        </authorList>
    </citation>
    <scope>NUCLEOTIDE SEQUENCE</scope>
</reference>
<keyword evidence="2" id="KW-0496">Mitochondrion</keyword>
<dbReference type="RefSeq" id="YP_009716211.1">
    <property type="nucleotide sequence ID" value="NC_045306.1"/>
</dbReference>